<organism evidence="11 12">
    <name type="scientific">Cupriavidus pauculus</name>
    <dbReference type="NCBI Taxonomy" id="82633"/>
    <lineage>
        <taxon>Bacteria</taxon>
        <taxon>Pseudomonadati</taxon>
        <taxon>Pseudomonadota</taxon>
        <taxon>Betaproteobacteria</taxon>
        <taxon>Burkholderiales</taxon>
        <taxon>Burkholderiaceae</taxon>
        <taxon>Cupriavidus</taxon>
    </lineage>
</organism>
<evidence type="ECO:0000313" key="12">
    <source>
        <dbReference type="Proteomes" id="UP000270411"/>
    </source>
</evidence>
<proteinExistence type="inferred from homology"/>
<comment type="similarity">
    <text evidence="2">Belongs to the bacterial sugar transferase family.</text>
</comment>
<keyword evidence="5 9" id="KW-0812">Transmembrane</keyword>
<evidence type="ECO:0000256" key="5">
    <source>
        <dbReference type="ARBA" id="ARBA00022692"/>
    </source>
</evidence>
<feature type="region of interest" description="Disordered" evidence="8">
    <location>
        <begin position="1"/>
        <end position="99"/>
    </location>
</feature>
<accession>A0A3G8H2I1</accession>
<gene>
    <name evidence="11" type="ORF">EHF44_15290</name>
</gene>
<feature type="domain" description="Bacterial sugar transferase" evidence="10">
    <location>
        <begin position="123"/>
        <end position="313"/>
    </location>
</feature>
<name>A0A3G8H2I1_9BURK</name>
<evidence type="ECO:0000313" key="11">
    <source>
        <dbReference type="EMBL" id="AZG14687.1"/>
    </source>
</evidence>
<dbReference type="InterPro" id="IPR003362">
    <property type="entry name" value="Bact_transf"/>
</dbReference>
<dbReference type="KEGG" id="cpau:EHF44_15290"/>
<evidence type="ECO:0000256" key="9">
    <source>
        <dbReference type="SAM" id="Phobius"/>
    </source>
</evidence>
<evidence type="ECO:0000256" key="8">
    <source>
        <dbReference type="SAM" id="MobiDB-lite"/>
    </source>
</evidence>
<feature type="transmembrane region" description="Helical" evidence="9">
    <location>
        <begin position="125"/>
        <end position="149"/>
    </location>
</feature>
<keyword evidence="7 9" id="KW-0472">Membrane</keyword>
<evidence type="ECO:0000256" key="3">
    <source>
        <dbReference type="ARBA" id="ARBA00022475"/>
    </source>
</evidence>
<evidence type="ECO:0000259" key="10">
    <source>
        <dbReference type="Pfam" id="PF02397"/>
    </source>
</evidence>
<dbReference type="AlphaFoldDB" id="A0A3G8H2I1"/>
<keyword evidence="4" id="KW-0808">Transferase</keyword>
<evidence type="ECO:0000256" key="4">
    <source>
        <dbReference type="ARBA" id="ARBA00022679"/>
    </source>
</evidence>
<dbReference type="PANTHER" id="PTHR30576:SF4">
    <property type="entry name" value="UNDECAPRENYL-PHOSPHATE GALACTOSE PHOSPHOTRANSFERASE"/>
    <property type="match status" value="1"/>
</dbReference>
<dbReference type="GO" id="GO:0016780">
    <property type="term" value="F:phosphotransferase activity, for other substituted phosphate groups"/>
    <property type="evidence" value="ECO:0007669"/>
    <property type="project" value="TreeGrafter"/>
</dbReference>
<reference evidence="12" key="1">
    <citation type="submission" date="2018-11" db="EMBL/GenBank/DDBJ databases">
        <title>FDA dAtabase for Regulatory Grade micrObial Sequences (FDA-ARGOS): Supporting development and validation of Infectious Disease Dx tests.</title>
        <authorList>
            <person name="Goldberg B."/>
            <person name="Campos J."/>
            <person name="Tallon L."/>
            <person name="Sadzewicz L."/>
            <person name="Zhao X."/>
            <person name="Vavikolanu K."/>
            <person name="Mehta A."/>
            <person name="Aluvathingal J."/>
            <person name="Nadendla S."/>
            <person name="Geyer C."/>
            <person name="Nandy P."/>
            <person name="Yan Y."/>
            <person name="Sichtig H."/>
        </authorList>
    </citation>
    <scope>NUCLEOTIDE SEQUENCE [LARGE SCALE GENOMIC DNA]</scope>
    <source>
        <strain evidence="12">FDAARGOS_614</strain>
    </source>
</reference>
<dbReference type="Proteomes" id="UP000270411">
    <property type="component" value="Chromosome 1"/>
</dbReference>
<sequence length="319" mass="35639">MPGQAFEPQAAPPPSAPSSPLFLHRQQPPSRPATAARLAKRQLTKSRINTRVSINDTDYDSCQLTERSRQATRAPRATHGPADHSARPHTTAGGHGARLPARHPTVWSFAMPARKCRVQWRVKRTLDIVIATTLLLALSPLLALLALLIKRDGGPCFFSHPRVGMHGRTFRCLKFRSMVRDADKVLNDLLASDPKARAEWEQDFKLRNDVRVTRLGRFLRRTSLDELPQLWNVLLGDMSLVGPRPVVEKELGQYGEAAGYYLRVLPGITGLWQVSGRSETSYERRVLLDVSYVKNWSLAGDLRILFRTVGVVLGGRGAY</sequence>
<comment type="subcellular location">
    <subcellularLocation>
        <location evidence="1">Cell membrane</location>
    </subcellularLocation>
</comment>
<keyword evidence="3" id="KW-1003">Cell membrane</keyword>
<dbReference type="Pfam" id="PF02397">
    <property type="entry name" value="Bac_transf"/>
    <property type="match status" value="1"/>
</dbReference>
<dbReference type="PANTHER" id="PTHR30576">
    <property type="entry name" value="COLANIC BIOSYNTHESIS UDP-GLUCOSE LIPID CARRIER TRANSFERASE"/>
    <property type="match status" value="1"/>
</dbReference>
<keyword evidence="6 9" id="KW-1133">Transmembrane helix</keyword>
<evidence type="ECO:0000256" key="7">
    <source>
        <dbReference type="ARBA" id="ARBA00023136"/>
    </source>
</evidence>
<protein>
    <recommendedName>
        <fullName evidence="10">Bacterial sugar transferase domain-containing protein</fullName>
    </recommendedName>
</protein>
<evidence type="ECO:0000256" key="6">
    <source>
        <dbReference type="ARBA" id="ARBA00022989"/>
    </source>
</evidence>
<dbReference type="OrthoDB" id="9808602at2"/>
<feature type="compositionally biased region" description="Polar residues" evidence="8">
    <location>
        <begin position="45"/>
        <end position="65"/>
    </location>
</feature>
<dbReference type="EMBL" id="CP033969">
    <property type="protein sequence ID" value="AZG14687.1"/>
    <property type="molecule type" value="Genomic_DNA"/>
</dbReference>
<evidence type="ECO:0000256" key="1">
    <source>
        <dbReference type="ARBA" id="ARBA00004236"/>
    </source>
</evidence>
<dbReference type="GO" id="GO:0005886">
    <property type="term" value="C:plasma membrane"/>
    <property type="evidence" value="ECO:0007669"/>
    <property type="project" value="UniProtKB-SubCell"/>
</dbReference>
<evidence type="ECO:0000256" key="2">
    <source>
        <dbReference type="ARBA" id="ARBA00006464"/>
    </source>
</evidence>